<dbReference type="STRING" id="1302690.BUE76_09700"/>
<organism evidence="6 7">
    <name type="scientific">Cnuella takakiae</name>
    <dbReference type="NCBI Taxonomy" id="1302690"/>
    <lineage>
        <taxon>Bacteria</taxon>
        <taxon>Pseudomonadati</taxon>
        <taxon>Bacteroidota</taxon>
        <taxon>Chitinophagia</taxon>
        <taxon>Chitinophagales</taxon>
        <taxon>Chitinophagaceae</taxon>
        <taxon>Cnuella</taxon>
    </lineage>
</organism>
<dbReference type="CDD" id="cd00452">
    <property type="entry name" value="KDPG_aldolase"/>
    <property type="match status" value="1"/>
</dbReference>
<dbReference type="RefSeq" id="WP_073042246.1">
    <property type="nucleotide sequence ID" value="NZ_FQUO01000006.1"/>
</dbReference>
<gene>
    <name evidence="6" type="ORF">SAMN05444008_10667</name>
</gene>
<proteinExistence type="inferred from homology"/>
<dbReference type="NCBIfam" id="TIGR01182">
    <property type="entry name" value="eda"/>
    <property type="match status" value="1"/>
</dbReference>
<evidence type="ECO:0000313" key="7">
    <source>
        <dbReference type="Proteomes" id="UP000184368"/>
    </source>
</evidence>
<comment type="pathway">
    <text evidence="1">Carbohydrate acid metabolism.</text>
</comment>
<evidence type="ECO:0000313" key="6">
    <source>
        <dbReference type="EMBL" id="SHF23803.1"/>
    </source>
</evidence>
<dbReference type="Pfam" id="PF01081">
    <property type="entry name" value="Aldolase"/>
    <property type="match status" value="1"/>
</dbReference>
<dbReference type="PANTHER" id="PTHR30246:SF1">
    <property type="entry name" value="2-DEHYDRO-3-DEOXY-6-PHOSPHOGALACTONATE ALDOLASE-RELATED"/>
    <property type="match status" value="1"/>
</dbReference>
<comment type="subunit">
    <text evidence="3">Homotrimer.</text>
</comment>
<evidence type="ECO:0000256" key="3">
    <source>
        <dbReference type="ARBA" id="ARBA00011233"/>
    </source>
</evidence>
<comment type="similarity">
    <text evidence="2">Belongs to the KHG/KDPG aldolase family.</text>
</comment>
<keyword evidence="7" id="KW-1185">Reference proteome</keyword>
<sequence length="207" mass="21539">MVLEQIKEHQVIAILRGLDPAMVLPVAEALYAGGIRLVELTLNSPGALPAIEALTATLKDRMLVGAGTVLDAAEARNAIAAGARFIISPTLDADTIRATRDLGAVSIPGAYTPTEVLQAHRAGGQIIKVFPAQSPAYIRDLRAPLSHILLMPTGGVGVENIRDFKKAGGVGFGIGSALVDARKQGEPNFLSQITGKATALLQALYGS</sequence>
<dbReference type="Gene3D" id="3.20.20.70">
    <property type="entry name" value="Aldolase class I"/>
    <property type="match status" value="1"/>
</dbReference>
<keyword evidence="5" id="KW-0119">Carbohydrate metabolism</keyword>
<evidence type="ECO:0000256" key="4">
    <source>
        <dbReference type="ARBA" id="ARBA00023239"/>
    </source>
</evidence>
<evidence type="ECO:0000256" key="2">
    <source>
        <dbReference type="ARBA" id="ARBA00006906"/>
    </source>
</evidence>
<keyword evidence="4" id="KW-0456">Lyase</keyword>
<dbReference type="InterPro" id="IPR000887">
    <property type="entry name" value="Aldlse_KDPG_KHG"/>
</dbReference>
<reference evidence="6 7" key="1">
    <citation type="submission" date="2016-11" db="EMBL/GenBank/DDBJ databases">
        <authorList>
            <person name="Jaros S."/>
            <person name="Januszkiewicz K."/>
            <person name="Wedrychowicz H."/>
        </authorList>
    </citation>
    <scope>NUCLEOTIDE SEQUENCE [LARGE SCALE GENOMIC DNA]</scope>
    <source>
        <strain evidence="6 7">DSM 26897</strain>
    </source>
</reference>
<protein>
    <submittedName>
        <fullName evidence="6">2-keto-3-deoxy-phosphogalactonate aldolase</fullName>
    </submittedName>
</protein>
<dbReference type="GO" id="GO:0016829">
    <property type="term" value="F:lyase activity"/>
    <property type="evidence" value="ECO:0007669"/>
    <property type="project" value="UniProtKB-KW"/>
</dbReference>
<dbReference type="PANTHER" id="PTHR30246">
    <property type="entry name" value="2-KETO-3-DEOXY-6-PHOSPHOGLUCONATE ALDOLASE"/>
    <property type="match status" value="1"/>
</dbReference>
<evidence type="ECO:0000256" key="1">
    <source>
        <dbReference type="ARBA" id="ARBA00004761"/>
    </source>
</evidence>
<dbReference type="OrthoDB" id="9802667at2"/>
<dbReference type="EMBL" id="FQUO01000006">
    <property type="protein sequence ID" value="SHF23803.1"/>
    <property type="molecule type" value="Genomic_DNA"/>
</dbReference>
<dbReference type="InterPro" id="IPR013785">
    <property type="entry name" value="Aldolase_TIM"/>
</dbReference>
<dbReference type="SUPFAM" id="SSF51569">
    <property type="entry name" value="Aldolase"/>
    <property type="match status" value="1"/>
</dbReference>
<dbReference type="Proteomes" id="UP000184368">
    <property type="component" value="Unassembled WGS sequence"/>
</dbReference>
<accession>A0A1M5A0H8</accession>
<evidence type="ECO:0000256" key="5">
    <source>
        <dbReference type="ARBA" id="ARBA00023277"/>
    </source>
</evidence>
<name>A0A1M5A0H8_9BACT</name>
<dbReference type="AlphaFoldDB" id="A0A1M5A0H8"/>